<accession>A0A0S3SEX2</accession>
<dbReference type="OrthoDB" id="1641132at2759"/>
<gene>
    <name evidence="9" type="primary">Vigan.06G271300</name>
    <name evidence="9" type="ORF">VIGAN_06271300</name>
</gene>
<keyword evidence="5" id="KW-0175">Coiled coil</keyword>
<feature type="transmembrane region" description="Helical" evidence="7">
    <location>
        <begin position="286"/>
        <end position="305"/>
    </location>
</feature>
<evidence type="ECO:0000313" key="10">
    <source>
        <dbReference type="Proteomes" id="UP000291084"/>
    </source>
</evidence>
<name>A0A0S3SEX2_PHAAN</name>
<evidence type="ECO:0000259" key="8">
    <source>
        <dbReference type="Pfam" id="PF13664"/>
    </source>
</evidence>
<evidence type="ECO:0000313" key="9">
    <source>
        <dbReference type="EMBL" id="BAT91390.1"/>
    </source>
</evidence>
<evidence type="ECO:0000256" key="5">
    <source>
        <dbReference type="SAM" id="Coils"/>
    </source>
</evidence>
<proteinExistence type="predicted"/>
<feature type="transmembrane region" description="Helical" evidence="7">
    <location>
        <begin position="246"/>
        <end position="266"/>
    </location>
</feature>
<feature type="transmembrane region" description="Helical" evidence="7">
    <location>
        <begin position="406"/>
        <end position="424"/>
    </location>
</feature>
<evidence type="ECO:0000256" key="6">
    <source>
        <dbReference type="SAM" id="MobiDB-lite"/>
    </source>
</evidence>
<dbReference type="AlphaFoldDB" id="A0A0S3SEX2"/>
<reference evidence="9 10" key="1">
    <citation type="journal article" date="2015" name="Sci. Rep.">
        <title>The power of single molecule real-time sequencing technology in the de novo assembly of a eukaryotic genome.</title>
        <authorList>
            <person name="Sakai H."/>
            <person name="Naito K."/>
            <person name="Ogiso-Tanaka E."/>
            <person name="Takahashi Y."/>
            <person name="Iseki K."/>
            <person name="Muto C."/>
            <person name="Satou K."/>
            <person name="Teruya K."/>
            <person name="Shiroma A."/>
            <person name="Shimoji M."/>
            <person name="Hirano T."/>
            <person name="Itoh T."/>
            <person name="Kaga A."/>
            <person name="Tomooka N."/>
        </authorList>
    </citation>
    <scope>NUCLEOTIDE SEQUENCE [LARGE SCALE GENOMIC DNA]</scope>
    <source>
        <strain evidence="10">cv. Shumari</strain>
    </source>
</reference>
<feature type="coiled-coil region" evidence="5">
    <location>
        <begin position="137"/>
        <end position="172"/>
    </location>
</feature>
<feature type="transmembrane region" description="Helical" evidence="7">
    <location>
        <begin position="21"/>
        <end position="41"/>
    </location>
</feature>
<feature type="transmembrane region" description="Helical" evidence="7">
    <location>
        <begin position="317"/>
        <end position="337"/>
    </location>
</feature>
<comment type="subcellular location">
    <subcellularLocation>
        <location evidence="1">Membrane</location>
    </subcellularLocation>
</comment>
<dbReference type="Proteomes" id="UP000291084">
    <property type="component" value="Chromosome 6"/>
</dbReference>
<feature type="domain" description="TMEM205-like" evidence="8">
    <location>
        <begin position="247"/>
        <end position="349"/>
    </location>
</feature>
<evidence type="ECO:0000256" key="2">
    <source>
        <dbReference type="ARBA" id="ARBA00022692"/>
    </source>
</evidence>
<keyword evidence="3 7" id="KW-1133">Transmembrane helix</keyword>
<protein>
    <recommendedName>
        <fullName evidence="8">TMEM205-like domain-containing protein</fullName>
    </recommendedName>
</protein>
<keyword evidence="10" id="KW-1185">Reference proteome</keyword>
<evidence type="ECO:0000256" key="7">
    <source>
        <dbReference type="SAM" id="Phobius"/>
    </source>
</evidence>
<dbReference type="PANTHER" id="PTHR47652">
    <property type="entry name" value="MITOCHONDRIAL IMPORT INNER MEMBRANE TRANSLOCASE SUBUNIT TIM44"/>
    <property type="match status" value="1"/>
</dbReference>
<keyword evidence="4 7" id="KW-0472">Membrane</keyword>
<dbReference type="InterPro" id="IPR025423">
    <property type="entry name" value="TMEM205-like"/>
</dbReference>
<evidence type="ECO:0000256" key="1">
    <source>
        <dbReference type="ARBA" id="ARBA00004370"/>
    </source>
</evidence>
<evidence type="ECO:0000256" key="4">
    <source>
        <dbReference type="ARBA" id="ARBA00023136"/>
    </source>
</evidence>
<dbReference type="Pfam" id="PF13664">
    <property type="entry name" value="DUF4149"/>
    <property type="match status" value="1"/>
</dbReference>
<dbReference type="GO" id="GO:0016020">
    <property type="term" value="C:membrane"/>
    <property type="evidence" value="ECO:0007669"/>
    <property type="project" value="UniProtKB-SubCell"/>
</dbReference>
<evidence type="ECO:0000256" key="3">
    <source>
        <dbReference type="ARBA" id="ARBA00022989"/>
    </source>
</evidence>
<feature type="region of interest" description="Disordered" evidence="6">
    <location>
        <begin position="360"/>
        <end position="383"/>
    </location>
</feature>
<feature type="compositionally biased region" description="Basic and acidic residues" evidence="6">
    <location>
        <begin position="360"/>
        <end position="374"/>
    </location>
</feature>
<dbReference type="EMBL" id="AP015039">
    <property type="protein sequence ID" value="BAT91390.1"/>
    <property type="molecule type" value="Genomic_DNA"/>
</dbReference>
<dbReference type="Gene3D" id="6.10.140.1430">
    <property type="match status" value="1"/>
</dbReference>
<organism evidence="9 10">
    <name type="scientific">Vigna angularis var. angularis</name>
    <dbReference type="NCBI Taxonomy" id="157739"/>
    <lineage>
        <taxon>Eukaryota</taxon>
        <taxon>Viridiplantae</taxon>
        <taxon>Streptophyta</taxon>
        <taxon>Embryophyta</taxon>
        <taxon>Tracheophyta</taxon>
        <taxon>Spermatophyta</taxon>
        <taxon>Magnoliopsida</taxon>
        <taxon>eudicotyledons</taxon>
        <taxon>Gunneridae</taxon>
        <taxon>Pentapetalae</taxon>
        <taxon>rosids</taxon>
        <taxon>fabids</taxon>
        <taxon>Fabales</taxon>
        <taxon>Fabaceae</taxon>
        <taxon>Papilionoideae</taxon>
        <taxon>50 kb inversion clade</taxon>
        <taxon>NPAAA clade</taxon>
        <taxon>indigoferoid/millettioid clade</taxon>
        <taxon>Phaseoleae</taxon>
        <taxon>Vigna</taxon>
    </lineage>
</organism>
<dbReference type="SUPFAM" id="SSF58113">
    <property type="entry name" value="Apolipoprotein A-I"/>
    <property type="match status" value="1"/>
</dbReference>
<dbReference type="PANTHER" id="PTHR47652:SF3">
    <property type="entry name" value="MITOCHONDRIAL IMPORT INNER MEMBRANE TRANSLOCASE SUBUNIT TIM44"/>
    <property type="match status" value="1"/>
</dbReference>
<keyword evidence="2 7" id="KW-0812">Transmembrane</keyword>
<sequence length="430" mass="47618">MPLKTEQPIPKHTNQQLPTTIMLNVFAVSLVITSLAASAILSPAPATHQKQGANTIVREGHRVVVVEYDQDGHHNTKISISPEQPTHHHQVFDNAKDGIREAASVLPNVGQGISQPEDAAFLHAPKELVCDAYGRCKQRIADAMEKTKDKAQEALQKKKEKVAANKEAARRVGDSVADALGKTKESVHDKARDVHEYAQDTVETAKEHVAHNISEARDSLRRLKHALKSSFGSLESLNSVMGVANLLGFATAYGMCVWVTFISSYVQSRAMARHQFAVVQSKIYPVYFRAMAYSVGVALVGHVFGNTNTLLSNKSHALQAYNLLASLATLFFNSLYLEPRATKLMFERIKIEKEEGRGRVDISGERGRTEHQRTGEPSSSADQDAVRSRIIKLNDKLKKLNSYSSLLNILNLMSLTWHLVYLAQRLHTPC</sequence>